<sequence>MRLLNQVQLLRAGDKTMVIPWDTNKMDQPRMDQSYNAMLFVGIPTIKLLMALREEPLQLVFSSFFPQQEPVRIFLALPDIPSLRFYSEARKWTHQ</sequence>
<gene>
    <name evidence="1" type="ORF">PoB_002291800</name>
</gene>
<evidence type="ECO:0000313" key="1">
    <source>
        <dbReference type="EMBL" id="GFN96412.1"/>
    </source>
</evidence>
<dbReference type="AlphaFoldDB" id="A0AAV3ZPM6"/>
<comment type="caution">
    <text evidence="1">The sequence shown here is derived from an EMBL/GenBank/DDBJ whole genome shotgun (WGS) entry which is preliminary data.</text>
</comment>
<evidence type="ECO:0000313" key="2">
    <source>
        <dbReference type="Proteomes" id="UP000735302"/>
    </source>
</evidence>
<keyword evidence="2" id="KW-1185">Reference proteome</keyword>
<dbReference type="EMBL" id="BLXT01002678">
    <property type="protein sequence ID" value="GFN96412.1"/>
    <property type="molecule type" value="Genomic_DNA"/>
</dbReference>
<protein>
    <submittedName>
        <fullName evidence="1">Uncharacterized protein</fullName>
    </submittedName>
</protein>
<accession>A0AAV3ZPM6</accession>
<name>A0AAV3ZPM6_9GAST</name>
<organism evidence="1 2">
    <name type="scientific">Plakobranchus ocellatus</name>
    <dbReference type="NCBI Taxonomy" id="259542"/>
    <lineage>
        <taxon>Eukaryota</taxon>
        <taxon>Metazoa</taxon>
        <taxon>Spiralia</taxon>
        <taxon>Lophotrochozoa</taxon>
        <taxon>Mollusca</taxon>
        <taxon>Gastropoda</taxon>
        <taxon>Heterobranchia</taxon>
        <taxon>Euthyneura</taxon>
        <taxon>Panpulmonata</taxon>
        <taxon>Sacoglossa</taxon>
        <taxon>Placobranchoidea</taxon>
        <taxon>Plakobranchidae</taxon>
        <taxon>Plakobranchus</taxon>
    </lineage>
</organism>
<reference evidence="1 2" key="1">
    <citation type="journal article" date="2021" name="Elife">
        <title>Chloroplast acquisition without the gene transfer in kleptoplastic sea slugs, Plakobranchus ocellatus.</title>
        <authorList>
            <person name="Maeda T."/>
            <person name="Takahashi S."/>
            <person name="Yoshida T."/>
            <person name="Shimamura S."/>
            <person name="Takaki Y."/>
            <person name="Nagai Y."/>
            <person name="Toyoda A."/>
            <person name="Suzuki Y."/>
            <person name="Arimoto A."/>
            <person name="Ishii H."/>
            <person name="Satoh N."/>
            <person name="Nishiyama T."/>
            <person name="Hasebe M."/>
            <person name="Maruyama T."/>
            <person name="Minagawa J."/>
            <person name="Obokata J."/>
            <person name="Shigenobu S."/>
        </authorList>
    </citation>
    <scope>NUCLEOTIDE SEQUENCE [LARGE SCALE GENOMIC DNA]</scope>
</reference>
<proteinExistence type="predicted"/>
<dbReference type="Proteomes" id="UP000735302">
    <property type="component" value="Unassembled WGS sequence"/>
</dbReference>